<gene>
    <name evidence="1" type="ORF">IQ276_29355</name>
</gene>
<comment type="caution">
    <text evidence="1">The sequence shown here is derived from an EMBL/GenBank/DDBJ whole genome shotgun (WGS) entry which is preliminary data.</text>
</comment>
<accession>A0A8J6ZZL3</accession>
<dbReference type="EMBL" id="JADEXS010000591">
    <property type="protein sequence ID" value="MBE9026378.1"/>
    <property type="molecule type" value="Genomic_DNA"/>
</dbReference>
<dbReference type="Pfam" id="PF11320">
    <property type="entry name" value="DUF3122"/>
    <property type="match status" value="1"/>
</dbReference>
<evidence type="ECO:0000313" key="1">
    <source>
        <dbReference type="EMBL" id="MBE9026378.1"/>
    </source>
</evidence>
<keyword evidence="2" id="KW-1185">Reference proteome</keyword>
<sequence length="173" mass="19546">MCCMKRKLQQYFWHCVLVVLLALTVCGWCVDSAQALLRQHHDSPNVLRYHSQVSIKDEFGYAWQVLLFKQNYNNPVKDLRLRLVAFPGVVEVAHPQPLLIETAGGKLLSASDAYALTAPAPNVGEYNFTNVLAKLPTTDALKLYVPISSRQPLVLNIPKTVVTEWQWLVTEID</sequence>
<organism evidence="1 2">
    <name type="scientific">Desmonostoc muscorum LEGE 12446</name>
    <dbReference type="NCBI Taxonomy" id="1828758"/>
    <lineage>
        <taxon>Bacteria</taxon>
        <taxon>Bacillati</taxon>
        <taxon>Cyanobacteriota</taxon>
        <taxon>Cyanophyceae</taxon>
        <taxon>Nostocales</taxon>
        <taxon>Nostocaceae</taxon>
        <taxon>Desmonostoc</taxon>
    </lineage>
</organism>
<name>A0A8J6ZZL3_DESMC</name>
<evidence type="ECO:0000313" key="2">
    <source>
        <dbReference type="Proteomes" id="UP000622533"/>
    </source>
</evidence>
<reference evidence="1" key="1">
    <citation type="submission" date="2020-10" db="EMBL/GenBank/DDBJ databases">
        <authorList>
            <person name="Castelo-Branco R."/>
            <person name="Eusebio N."/>
            <person name="Adriana R."/>
            <person name="Vieira A."/>
            <person name="Brugerolle De Fraissinette N."/>
            <person name="Rezende De Castro R."/>
            <person name="Schneider M.P."/>
            <person name="Vasconcelos V."/>
            <person name="Leao P.N."/>
        </authorList>
    </citation>
    <scope>NUCLEOTIDE SEQUENCE</scope>
    <source>
        <strain evidence="1">LEGE 12446</strain>
    </source>
</reference>
<dbReference type="Proteomes" id="UP000622533">
    <property type="component" value="Unassembled WGS sequence"/>
</dbReference>
<dbReference type="InterPro" id="IPR021469">
    <property type="entry name" value="DUF3122"/>
</dbReference>
<dbReference type="AlphaFoldDB" id="A0A8J6ZZL3"/>
<protein>
    <submittedName>
        <fullName evidence="1">DUF3122 domain-containing protein</fullName>
    </submittedName>
</protein>
<proteinExistence type="predicted"/>